<dbReference type="GO" id="GO:0046872">
    <property type="term" value="F:metal ion binding"/>
    <property type="evidence" value="ECO:0007669"/>
    <property type="project" value="UniProtKB-KW"/>
</dbReference>
<dbReference type="PROSITE" id="PS00198">
    <property type="entry name" value="4FE4S_FER_1"/>
    <property type="match status" value="1"/>
</dbReference>
<keyword evidence="6" id="KW-0408">Iron</keyword>
<evidence type="ECO:0000256" key="2">
    <source>
        <dbReference type="ARBA" id="ARBA00022448"/>
    </source>
</evidence>
<evidence type="ECO:0000256" key="7">
    <source>
        <dbReference type="ARBA" id="ARBA00023014"/>
    </source>
</evidence>
<dbReference type="PROSITE" id="PS51379">
    <property type="entry name" value="4FE4S_FER_2"/>
    <property type="match status" value="1"/>
</dbReference>
<evidence type="ECO:0000256" key="6">
    <source>
        <dbReference type="ARBA" id="ARBA00023004"/>
    </source>
</evidence>
<dbReference type="Gene3D" id="3.30.70.20">
    <property type="match status" value="1"/>
</dbReference>
<dbReference type="NCBIfam" id="NF033683">
    <property type="entry name" value="di_4Fe-4S_YfhL"/>
    <property type="match status" value="1"/>
</dbReference>
<keyword evidence="2" id="KW-0813">Transport</keyword>
<dbReference type="InterPro" id="IPR017896">
    <property type="entry name" value="4Fe4S_Fe-S-bd"/>
</dbReference>
<proteinExistence type="predicted"/>
<accession>X1KNI1</accession>
<evidence type="ECO:0000256" key="5">
    <source>
        <dbReference type="ARBA" id="ARBA00022982"/>
    </source>
</evidence>
<dbReference type="PANTHER" id="PTHR24960">
    <property type="entry name" value="PHOTOSYSTEM I IRON-SULFUR CENTER-RELATED"/>
    <property type="match status" value="1"/>
</dbReference>
<dbReference type="InterPro" id="IPR050157">
    <property type="entry name" value="PSI_iron-sulfur_center"/>
</dbReference>
<keyword evidence="3" id="KW-0004">4Fe-4S</keyword>
<dbReference type="InterPro" id="IPR017900">
    <property type="entry name" value="4Fe4S_Fe_S_CS"/>
</dbReference>
<reference evidence="9" key="1">
    <citation type="journal article" date="2014" name="Front. Microbiol.">
        <title>High frequency of phylogenetically diverse reductive dehalogenase-homologous genes in deep subseafloor sedimentary metagenomes.</title>
        <authorList>
            <person name="Kawai M."/>
            <person name="Futagami T."/>
            <person name="Toyoda A."/>
            <person name="Takaki Y."/>
            <person name="Nishi S."/>
            <person name="Hori S."/>
            <person name="Arai W."/>
            <person name="Tsubouchi T."/>
            <person name="Morono Y."/>
            <person name="Uchiyama I."/>
            <person name="Ito T."/>
            <person name="Fujiyama A."/>
            <person name="Inagaki F."/>
            <person name="Takami H."/>
        </authorList>
    </citation>
    <scope>NUCLEOTIDE SEQUENCE</scope>
    <source>
        <strain evidence="9">Expedition CK06-06</strain>
    </source>
</reference>
<keyword evidence="4" id="KW-0479">Metal-binding</keyword>
<evidence type="ECO:0000313" key="9">
    <source>
        <dbReference type="EMBL" id="GAH91704.1"/>
    </source>
</evidence>
<comment type="caution">
    <text evidence="9">The sequence shown here is derived from an EMBL/GenBank/DDBJ whole genome shotgun (WGS) entry which is preliminary data.</text>
</comment>
<dbReference type="GO" id="GO:0005737">
    <property type="term" value="C:cytoplasm"/>
    <property type="evidence" value="ECO:0007669"/>
    <property type="project" value="TreeGrafter"/>
</dbReference>
<dbReference type="InterPro" id="IPR047927">
    <property type="entry name" value="YfhL-like"/>
</dbReference>
<name>X1KNI1_9ZZZZ</name>
<feature type="domain" description="4Fe-4S ferredoxin-type" evidence="8">
    <location>
        <begin position="1"/>
        <end position="29"/>
    </location>
</feature>
<evidence type="ECO:0000256" key="1">
    <source>
        <dbReference type="ARBA" id="ARBA00001966"/>
    </source>
</evidence>
<dbReference type="PANTHER" id="PTHR24960:SF79">
    <property type="entry name" value="PHOTOSYSTEM I IRON-SULFUR CENTER"/>
    <property type="match status" value="1"/>
</dbReference>
<evidence type="ECO:0000256" key="4">
    <source>
        <dbReference type="ARBA" id="ARBA00022723"/>
    </source>
</evidence>
<dbReference type="SUPFAM" id="SSF54862">
    <property type="entry name" value="4Fe-4S ferredoxins"/>
    <property type="match status" value="1"/>
</dbReference>
<dbReference type="GO" id="GO:0051539">
    <property type="term" value="F:4 iron, 4 sulfur cluster binding"/>
    <property type="evidence" value="ECO:0007669"/>
    <property type="project" value="UniProtKB-KW"/>
</dbReference>
<keyword evidence="7" id="KW-0411">Iron-sulfur</keyword>
<protein>
    <recommendedName>
        <fullName evidence="8">4Fe-4S ferredoxin-type domain-containing protein</fullName>
    </recommendedName>
</protein>
<organism evidence="9">
    <name type="scientific">marine sediment metagenome</name>
    <dbReference type="NCBI Taxonomy" id="412755"/>
    <lineage>
        <taxon>unclassified sequences</taxon>
        <taxon>metagenomes</taxon>
        <taxon>ecological metagenomes</taxon>
    </lineage>
</organism>
<evidence type="ECO:0000256" key="3">
    <source>
        <dbReference type="ARBA" id="ARBA00022485"/>
    </source>
</evidence>
<dbReference type="EMBL" id="BARU01046597">
    <property type="protein sequence ID" value="GAH91704.1"/>
    <property type="molecule type" value="Genomic_DNA"/>
</dbReference>
<evidence type="ECO:0000259" key="8">
    <source>
        <dbReference type="PROSITE" id="PS51379"/>
    </source>
</evidence>
<dbReference type="AlphaFoldDB" id="X1KNI1"/>
<keyword evidence="5" id="KW-0249">Electron transport</keyword>
<dbReference type="FunFam" id="3.30.70.20:FF:000045">
    <property type="entry name" value="Ferredoxin, 4Fe-4S"/>
    <property type="match status" value="1"/>
</dbReference>
<sequence>MAYKITDECISCGACEPECPNEAISEGETIYVIDPDKCTECVGSHESSQCTEVCPIDNCCIADPEHPEAKEQLLEKWRKLHPGEEPAPGTY</sequence>
<comment type="cofactor">
    <cofactor evidence="1">
        <name>[4Fe-4S] cluster</name>
        <dbReference type="ChEBI" id="CHEBI:49883"/>
    </cofactor>
</comment>
<gene>
    <name evidence="9" type="ORF">S03H2_70215</name>
</gene>
<dbReference type="Pfam" id="PF00037">
    <property type="entry name" value="Fer4"/>
    <property type="match status" value="1"/>
</dbReference>